<feature type="non-terminal residue" evidence="1">
    <location>
        <position position="1"/>
    </location>
</feature>
<dbReference type="EMBL" id="BTSY01000003">
    <property type="protein sequence ID" value="GMT20150.1"/>
    <property type="molecule type" value="Genomic_DNA"/>
</dbReference>
<name>A0AAV5VKH4_9BILA</name>
<proteinExistence type="predicted"/>
<comment type="caution">
    <text evidence="1">The sequence shown here is derived from an EMBL/GenBank/DDBJ whole genome shotgun (WGS) entry which is preliminary data.</text>
</comment>
<evidence type="ECO:0000313" key="1">
    <source>
        <dbReference type="EMBL" id="GMT20150.1"/>
    </source>
</evidence>
<accession>A0AAV5VKH4</accession>
<gene>
    <name evidence="1" type="ORF">PFISCL1PPCAC_11447</name>
</gene>
<keyword evidence="2" id="KW-1185">Reference proteome</keyword>
<dbReference type="AlphaFoldDB" id="A0AAV5VKH4"/>
<dbReference type="Proteomes" id="UP001432322">
    <property type="component" value="Unassembled WGS sequence"/>
</dbReference>
<protein>
    <recommendedName>
        <fullName evidence="3">Ribosomal protein</fullName>
    </recommendedName>
</protein>
<organism evidence="1 2">
    <name type="scientific">Pristionchus fissidentatus</name>
    <dbReference type="NCBI Taxonomy" id="1538716"/>
    <lineage>
        <taxon>Eukaryota</taxon>
        <taxon>Metazoa</taxon>
        <taxon>Ecdysozoa</taxon>
        <taxon>Nematoda</taxon>
        <taxon>Chromadorea</taxon>
        <taxon>Rhabditida</taxon>
        <taxon>Rhabditina</taxon>
        <taxon>Diplogasteromorpha</taxon>
        <taxon>Diplogasteroidea</taxon>
        <taxon>Neodiplogasteridae</taxon>
        <taxon>Pristionchus</taxon>
    </lineage>
</organism>
<reference evidence="1" key="1">
    <citation type="submission" date="2023-10" db="EMBL/GenBank/DDBJ databases">
        <title>Genome assembly of Pristionchus species.</title>
        <authorList>
            <person name="Yoshida K."/>
            <person name="Sommer R.J."/>
        </authorList>
    </citation>
    <scope>NUCLEOTIDE SEQUENCE</scope>
    <source>
        <strain evidence="1">RS5133</strain>
    </source>
</reference>
<evidence type="ECO:0008006" key="3">
    <source>
        <dbReference type="Google" id="ProtNLM"/>
    </source>
</evidence>
<sequence length="106" mass="12085">RYGALRKLKQVGGYVARDYTEAKGKKRFFSNKILMPEYPTSRELTLNKDKKAPSVVACIKIGWKSAPVEAQLVAKEVESMVQRMSLEDYITMKNTHGQKKKSVFSQ</sequence>
<evidence type="ECO:0000313" key="2">
    <source>
        <dbReference type="Proteomes" id="UP001432322"/>
    </source>
</evidence>